<organism evidence="2 3">
    <name type="scientific">Colletotrichum tanaceti</name>
    <dbReference type="NCBI Taxonomy" id="1306861"/>
    <lineage>
        <taxon>Eukaryota</taxon>
        <taxon>Fungi</taxon>
        <taxon>Dikarya</taxon>
        <taxon>Ascomycota</taxon>
        <taxon>Pezizomycotina</taxon>
        <taxon>Sordariomycetes</taxon>
        <taxon>Hypocreomycetidae</taxon>
        <taxon>Glomerellales</taxon>
        <taxon>Glomerellaceae</taxon>
        <taxon>Colletotrichum</taxon>
        <taxon>Colletotrichum destructivum species complex</taxon>
    </lineage>
</organism>
<feature type="compositionally biased region" description="Basic residues" evidence="1">
    <location>
        <begin position="141"/>
        <end position="152"/>
    </location>
</feature>
<sequence length="164" mass="18311">MAGHAVERGADQQAARRDRDLDAIGRISEADARKVLLVLCDGDERVRGAALGVYGTMSKTDVCVRCNLKFDQDNNSAEACCYHTGTFELDESLEFWEEVDDYDGGGNPFYQRDSAEVRTDCPEGFRWTCCDRVGDVAGCRKGRHEGRRHHQPRPSPPALAKMRT</sequence>
<feature type="region of interest" description="Disordered" evidence="1">
    <location>
        <begin position="141"/>
        <end position="164"/>
    </location>
</feature>
<evidence type="ECO:0000256" key="1">
    <source>
        <dbReference type="SAM" id="MobiDB-lite"/>
    </source>
</evidence>
<name>A0A4U6X7I5_9PEZI</name>
<evidence type="ECO:0000313" key="2">
    <source>
        <dbReference type="EMBL" id="TKW51094.1"/>
    </source>
</evidence>
<evidence type="ECO:0000313" key="3">
    <source>
        <dbReference type="Proteomes" id="UP000310108"/>
    </source>
</evidence>
<keyword evidence="3" id="KW-1185">Reference proteome</keyword>
<dbReference type="AlphaFoldDB" id="A0A4U6X7I5"/>
<dbReference type="STRING" id="1306861.A0A4U6X7I5"/>
<dbReference type="Proteomes" id="UP000310108">
    <property type="component" value="Unassembled WGS sequence"/>
</dbReference>
<evidence type="ECO:0008006" key="4">
    <source>
        <dbReference type="Google" id="ProtNLM"/>
    </source>
</evidence>
<protein>
    <recommendedName>
        <fullName evidence="4">C2H2-type domain-containing protein</fullName>
    </recommendedName>
</protein>
<proteinExistence type="predicted"/>
<dbReference type="EMBL" id="PJEX01000335">
    <property type="protein sequence ID" value="TKW51094.1"/>
    <property type="molecule type" value="Genomic_DNA"/>
</dbReference>
<dbReference type="PANTHER" id="PTHR38167:SF1">
    <property type="entry name" value="C2H2-TYPE DOMAIN-CONTAINING PROTEIN"/>
    <property type="match status" value="1"/>
</dbReference>
<accession>A0A4U6X7I5</accession>
<dbReference type="OrthoDB" id="5422613at2759"/>
<gene>
    <name evidence="2" type="ORF">CTA1_6141</name>
</gene>
<dbReference type="PANTHER" id="PTHR38167">
    <property type="entry name" value="C2H2-TYPE DOMAIN-CONTAINING PROTEIN"/>
    <property type="match status" value="1"/>
</dbReference>
<comment type="caution">
    <text evidence="2">The sequence shown here is derived from an EMBL/GenBank/DDBJ whole genome shotgun (WGS) entry which is preliminary data.</text>
</comment>
<reference evidence="2 3" key="1">
    <citation type="journal article" date="2019" name="PLoS ONE">
        <title>Comparative genome analysis indicates high evolutionary potential of pathogenicity genes in Colletotrichum tanaceti.</title>
        <authorList>
            <person name="Lelwala R.V."/>
            <person name="Korhonen P.K."/>
            <person name="Young N.D."/>
            <person name="Scott J.B."/>
            <person name="Ades P.A."/>
            <person name="Gasser R.B."/>
            <person name="Taylor P.W.J."/>
        </authorList>
    </citation>
    <scope>NUCLEOTIDE SEQUENCE [LARGE SCALE GENOMIC DNA]</scope>
    <source>
        <strain evidence="2">BRIP57314</strain>
    </source>
</reference>